<dbReference type="InterPro" id="IPR025827">
    <property type="entry name" value="Zn_ribbon_recom_dom"/>
</dbReference>
<dbReference type="EMBL" id="SJPP01000001">
    <property type="protein sequence ID" value="TWU14740.1"/>
    <property type="molecule type" value="Genomic_DNA"/>
</dbReference>
<dbReference type="GO" id="GO:0000150">
    <property type="term" value="F:DNA strand exchange activity"/>
    <property type="evidence" value="ECO:0007669"/>
    <property type="project" value="InterPro"/>
</dbReference>
<dbReference type="SUPFAM" id="SSF53041">
    <property type="entry name" value="Resolvase-like"/>
    <property type="match status" value="1"/>
</dbReference>
<dbReference type="InterPro" id="IPR006119">
    <property type="entry name" value="Resolv_N"/>
</dbReference>
<gene>
    <name evidence="3" type="ORF">CA54_36090</name>
</gene>
<dbReference type="CDD" id="cd00338">
    <property type="entry name" value="Ser_Recombinase"/>
    <property type="match status" value="1"/>
</dbReference>
<dbReference type="AlphaFoldDB" id="A0A5C6BRA5"/>
<dbReference type="OrthoDB" id="9781670at2"/>
<organism evidence="3 4">
    <name type="scientific">Symmachiella macrocystis</name>
    <dbReference type="NCBI Taxonomy" id="2527985"/>
    <lineage>
        <taxon>Bacteria</taxon>
        <taxon>Pseudomonadati</taxon>
        <taxon>Planctomycetota</taxon>
        <taxon>Planctomycetia</taxon>
        <taxon>Planctomycetales</taxon>
        <taxon>Planctomycetaceae</taxon>
        <taxon>Symmachiella</taxon>
    </lineage>
</organism>
<evidence type="ECO:0000313" key="3">
    <source>
        <dbReference type="EMBL" id="TWU14740.1"/>
    </source>
</evidence>
<dbReference type="Pfam" id="PF00239">
    <property type="entry name" value="Resolvase"/>
    <property type="match status" value="1"/>
</dbReference>
<dbReference type="PROSITE" id="PS51736">
    <property type="entry name" value="RECOMBINASES_3"/>
    <property type="match status" value="1"/>
</dbReference>
<reference evidence="3 4" key="1">
    <citation type="submission" date="2019-02" db="EMBL/GenBank/DDBJ databases">
        <title>Deep-cultivation of Planctomycetes and their phenomic and genomic characterization uncovers novel biology.</title>
        <authorList>
            <person name="Wiegand S."/>
            <person name="Jogler M."/>
            <person name="Boedeker C."/>
            <person name="Pinto D."/>
            <person name="Vollmers J."/>
            <person name="Rivas-Marin E."/>
            <person name="Kohn T."/>
            <person name="Peeters S.H."/>
            <person name="Heuer A."/>
            <person name="Rast P."/>
            <person name="Oberbeckmann S."/>
            <person name="Bunk B."/>
            <person name="Jeske O."/>
            <person name="Meyerdierks A."/>
            <person name="Storesund J.E."/>
            <person name="Kallscheuer N."/>
            <person name="Luecker S."/>
            <person name="Lage O.M."/>
            <person name="Pohl T."/>
            <person name="Merkel B.J."/>
            <person name="Hornburger P."/>
            <person name="Mueller R.-W."/>
            <person name="Bruemmer F."/>
            <person name="Labrenz M."/>
            <person name="Spormann A.M."/>
            <person name="Op Den Camp H."/>
            <person name="Overmann J."/>
            <person name="Amann R."/>
            <person name="Jetten M.S.M."/>
            <person name="Mascher T."/>
            <person name="Medema M.H."/>
            <person name="Devos D.P."/>
            <person name="Kaster A.-K."/>
            <person name="Ovreas L."/>
            <person name="Rohde M."/>
            <person name="Galperin M.Y."/>
            <person name="Jogler C."/>
        </authorList>
    </citation>
    <scope>NUCLEOTIDE SEQUENCE [LARGE SCALE GENOMIC DNA]</scope>
    <source>
        <strain evidence="3 4">CA54</strain>
    </source>
</reference>
<dbReference type="PANTHER" id="PTHR30461:SF23">
    <property type="entry name" value="DNA RECOMBINASE-RELATED"/>
    <property type="match status" value="1"/>
</dbReference>
<feature type="domain" description="Recombinase" evidence="2">
    <location>
        <begin position="205"/>
        <end position="346"/>
    </location>
</feature>
<dbReference type="InterPro" id="IPR036162">
    <property type="entry name" value="Resolvase-like_N_sf"/>
</dbReference>
<evidence type="ECO:0000259" key="1">
    <source>
        <dbReference type="PROSITE" id="PS51736"/>
    </source>
</evidence>
<dbReference type="Gene3D" id="3.90.1750.20">
    <property type="entry name" value="Putative Large Serine Recombinase, Chain B, Domain 2"/>
    <property type="match status" value="1"/>
</dbReference>
<dbReference type="SMART" id="SM00857">
    <property type="entry name" value="Resolvase"/>
    <property type="match status" value="1"/>
</dbReference>
<dbReference type="GO" id="GO:0003677">
    <property type="term" value="F:DNA binding"/>
    <property type="evidence" value="ECO:0007669"/>
    <property type="project" value="InterPro"/>
</dbReference>
<dbReference type="PROSITE" id="PS51737">
    <property type="entry name" value="RECOMBINASE_DNA_BIND"/>
    <property type="match status" value="1"/>
</dbReference>
<accession>A0A5C6BRA5</accession>
<name>A0A5C6BRA5_9PLAN</name>
<feature type="domain" description="Resolvase/invertase-type recombinase catalytic" evidence="1">
    <location>
        <begin position="10"/>
        <end position="161"/>
    </location>
</feature>
<dbReference type="Gene3D" id="3.40.50.1390">
    <property type="entry name" value="Resolvase, N-terminal catalytic domain"/>
    <property type="match status" value="1"/>
</dbReference>
<dbReference type="Pfam" id="PF07508">
    <property type="entry name" value="Recombinase"/>
    <property type="match status" value="1"/>
</dbReference>
<comment type="caution">
    <text evidence="3">The sequence shown here is derived from an EMBL/GenBank/DDBJ whole genome shotgun (WGS) entry which is preliminary data.</text>
</comment>
<evidence type="ECO:0000313" key="4">
    <source>
        <dbReference type="Proteomes" id="UP000320735"/>
    </source>
</evidence>
<dbReference type="InterPro" id="IPR050639">
    <property type="entry name" value="SSR_resolvase"/>
</dbReference>
<dbReference type="InterPro" id="IPR038109">
    <property type="entry name" value="DNA_bind_recomb_sf"/>
</dbReference>
<proteinExistence type="predicted"/>
<sequence length="765" mass="85994">MAKRHSTLIVAVGYARRSTDLQDRSIPDQMAYIEKWAKEHGYRILRWYVDDAISGTSTRGRDDFGRMLDTAEGQRDFDTVLCYDISRFSRGGTNETGYYLHRLKLAGVNALFPADGIPDGDDGELIQGVKSWQARQYSIKLARDSIRGQISSIRERRSAPGGPPPYGYDKQHVASDGTILRTLRWLPDGSKQEFGPDGKLLRIMQPGVNIKKAKSDIIRFVPSLSERVEVVQRMFDWCVTGYGYYFIASTLNDEGIPSPGGMPWKTTRIAKILKNPVYRGAIAWNRHTSGSLFCLEGDGTLRPKQKMARRMNKEEDWILSEGVHEPLVSPDRFQLAQKAIAKRHRAGGRASTKRRALLSSLMICTNCGHNFVHRRDRRYRGRDGDGYRSYSDAGYHRRGKAVCKHTNIPADALDDFVVKTIKRLLLADHGKTKQAVDAFVKAAMKPKKRTPRPKPAKRELDLINRKIKTVLNMLADPVFDGLDEIQQTLADLKAKRDKLQARMKPDQPPEPRPAEKELREWAERQFRDIDRLTAERTSELADRQLVESYVDRIEINPHDKTGVVVLRADLKHVHALGSTHVPNGEGPGVRVFAQHIAIQSHRLINQMRRHKLLVQRDPQSRPVGDFDAAIGRLNSFVRQLMPHGDILDAIFEQKGIAAGAEPLDTGGNCDRTGVGMVTRTCADLLHAGLDVGGIRKSIAGQIDLIDVQCPAIQQRAKRFASTLPFSGCDCHWGAIAQPDIAVDIVLPQRFFQPLDVELRKCGRSP</sequence>
<dbReference type="PANTHER" id="PTHR30461">
    <property type="entry name" value="DNA-INVERTASE FROM LAMBDOID PROPHAGE"/>
    <property type="match status" value="1"/>
</dbReference>
<dbReference type="Proteomes" id="UP000320735">
    <property type="component" value="Unassembled WGS sequence"/>
</dbReference>
<keyword evidence="4" id="KW-1185">Reference proteome</keyword>
<dbReference type="Pfam" id="PF13408">
    <property type="entry name" value="Zn_ribbon_recom"/>
    <property type="match status" value="1"/>
</dbReference>
<protein>
    <submittedName>
        <fullName evidence="3">Recombinase</fullName>
    </submittedName>
</protein>
<dbReference type="InterPro" id="IPR011109">
    <property type="entry name" value="DNA_bind_recombinase_dom"/>
</dbReference>
<evidence type="ECO:0000259" key="2">
    <source>
        <dbReference type="PROSITE" id="PS51737"/>
    </source>
</evidence>